<proteinExistence type="predicted"/>
<dbReference type="Proteomes" id="UP000320776">
    <property type="component" value="Chromosome"/>
</dbReference>
<sequence length="66" mass="7347">MANNIMIQHLFKLNSLYRAPDGRVFKIVVSEVYNLRCFEVINGNLAGGMIKIHPTSDLAKSLVAVD</sequence>
<keyword evidence="2" id="KW-1185">Reference proteome</keyword>
<reference evidence="1 2" key="1">
    <citation type="submission" date="2019-02" db="EMBL/GenBank/DDBJ databases">
        <title>Closed genome of Sporomusa termitida DSM 4440.</title>
        <authorList>
            <person name="Poehlein A."/>
            <person name="Daniel R."/>
        </authorList>
    </citation>
    <scope>NUCLEOTIDE SEQUENCE [LARGE SCALE GENOMIC DNA]</scope>
    <source>
        <strain evidence="1 2">DSM 4440</strain>
    </source>
</reference>
<dbReference type="EMBL" id="CP036259">
    <property type="protein sequence ID" value="QDR81192.1"/>
    <property type="molecule type" value="Genomic_DNA"/>
</dbReference>
<name>A0A517DV07_9FIRM</name>
<dbReference type="KEGG" id="sted:SPTER_25660"/>
<accession>A0A517DV07</accession>
<protein>
    <submittedName>
        <fullName evidence="1">Uncharacterized protein</fullName>
    </submittedName>
</protein>
<organism evidence="1 2">
    <name type="scientific">Sporomusa termitida</name>
    <dbReference type="NCBI Taxonomy" id="2377"/>
    <lineage>
        <taxon>Bacteria</taxon>
        <taxon>Bacillati</taxon>
        <taxon>Bacillota</taxon>
        <taxon>Negativicutes</taxon>
        <taxon>Selenomonadales</taxon>
        <taxon>Sporomusaceae</taxon>
        <taxon>Sporomusa</taxon>
    </lineage>
</organism>
<gene>
    <name evidence="1" type="ORF">SPTER_25660</name>
</gene>
<dbReference type="AlphaFoldDB" id="A0A517DV07"/>
<dbReference type="RefSeq" id="WP_144350719.1">
    <property type="nucleotide sequence ID" value="NZ_CP036259.1"/>
</dbReference>
<dbReference type="OrthoDB" id="3035144at2"/>
<evidence type="ECO:0000313" key="2">
    <source>
        <dbReference type="Proteomes" id="UP000320776"/>
    </source>
</evidence>
<evidence type="ECO:0000313" key="1">
    <source>
        <dbReference type="EMBL" id="QDR81192.1"/>
    </source>
</evidence>